<dbReference type="Gene3D" id="1.20.120.1760">
    <property type="match status" value="1"/>
</dbReference>
<keyword evidence="5 12" id="KW-0812">Transmembrane</keyword>
<reference evidence="14" key="1">
    <citation type="journal article" date="2019" name="Int. J. Syst. Evol. Microbiol.">
        <title>The Global Catalogue of Microorganisms (GCM) 10K type strain sequencing project: providing services to taxonomists for standard genome sequencing and annotation.</title>
        <authorList>
            <consortium name="The Broad Institute Genomics Platform"/>
            <consortium name="The Broad Institute Genome Sequencing Center for Infectious Disease"/>
            <person name="Wu L."/>
            <person name="Ma J."/>
        </authorList>
    </citation>
    <scope>NUCLEOTIDE SEQUENCE [LARGE SCALE GENOMIC DNA]</scope>
    <source>
        <strain evidence="14">ICMP 6774ER</strain>
    </source>
</reference>
<evidence type="ECO:0000256" key="2">
    <source>
        <dbReference type="ARBA" id="ARBA00010441"/>
    </source>
</evidence>
<keyword evidence="8 12" id="KW-0472">Membrane</keyword>
<keyword evidence="4 11" id="KW-0808">Transferase</keyword>
<dbReference type="PANTHER" id="PTHR14269:SF62">
    <property type="entry name" value="CDP-DIACYLGLYCEROL--GLYCEROL-3-PHOSPHATE 3-PHOSPHATIDYLTRANSFERASE 1, CHLOROPLASTIC"/>
    <property type="match status" value="1"/>
</dbReference>
<evidence type="ECO:0000256" key="7">
    <source>
        <dbReference type="ARBA" id="ARBA00023098"/>
    </source>
</evidence>
<sequence length="209" mass="23329">MSETSAPSSAEDRIWTVPNLLSFLRLLGVPVFLWLVLGPKADGWAIGLLMVAGFTDWLDGKIARAWNQTSRLGRLIDPAADKLYVFATLLGLVLREVIPWWLVAIILAREIFVGCFFPVLRKYGYKALPVHFLGKAAMANLMYAFPLLFLASHTGSWYADIARIIGWAFAIWGTGLYWWAGVLYVVQVRQLVTAAKGELREPGQTATKE</sequence>
<evidence type="ECO:0000313" key="13">
    <source>
        <dbReference type="EMBL" id="MFD1930241.1"/>
    </source>
</evidence>
<comment type="subcellular location">
    <subcellularLocation>
        <location evidence="1">Membrane</location>
        <topology evidence="1">Multi-pass membrane protein</topology>
    </subcellularLocation>
</comment>
<dbReference type="PROSITE" id="PS00379">
    <property type="entry name" value="CDP_ALCOHOL_P_TRANSF"/>
    <property type="match status" value="1"/>
</dbReference>
<dbReference type="InterPro" id="IPR004570">
    <property type="entry name" value="Phosphatidylglycerol_P_synth"/>
</dbReference>
<dbReference type="PIRSF" id="PIRSF000847">
    <property type="entry name" value="Phos_ph_gly_syn"/>
    <property type="match status" value="1"/>
</dbReference>
<evidence type="ECO:0000256" key="1">
    <source>
        <dbReference type="ARBA" id="ARBA00004141"/>
    </source>
</evidence>
<feature type="transmembrane region" description="Helical" evidence="12">
    <location>
        <begin position="100"/>
        <end position="120"/>
    </location>
</feature>
<gene>
    <name evidence="13" type="ORF">ACFSKW_02000</name>
</gene>
<keyword evidence="9" id="KW-0594">Phospholipid biosynthesis</keyword>
<evidence type="ECO:0000256" key="6">
    <source>
        <dbReference type="ARBA" id="ARBA00022989"/>
    </source>
</evidence>
<dbReference type="Pfam" id="PF01066">
    <property type="entry name" value="CDP-OH_P_transf"/>
    <property type="match status" value="1"/>
</dbReference>
<feature type="transmembrane region" description="Helical" evidence="12">
    <location>
        <begin position="20"/>
        <end position="37"/>
    </location>
</feature>
<keyword evidence="10" id="KW-1208">Phospholipid metabolism</keyword>
<keyword evidence="3" id="KW-0444">Lipid biosynthesis</keyword>
<comment type="caution">
    <text evidence="13">The sequence shown here is derived from an EMBL/GenBank/DDBJ whole genome shotgun (WGS) entry which is preliminary data.</text>
</comment>
<dbReference type="InterPro" id="IPR050324">
    <property type="entry name" value="CDP-alcohol_PTase-I"/>
</dbReference>
<keyword evidence="7" id="KW-0443">Lipid metabolism</keyword>
<organism evidence="13 14">
    <name type="scientific">Nonomuraea mangrovi</name>
    <dbReference type="NCBI Taxonomy" id="2316207"/>
    <lineage>
        <taxon>Bacteria</taxon>
        <taxon>Bacillati</taxon>
        <taxon>Actinomycetota</taxon>
        <taxon>Actinomycetes</taxon>
        <taxon>Streptosporangiales</taxon>
        <taxon>Streptosporangiaceae</taxon>
        <taxon>Nonomuraea</taxon>
    </lineage>
</organism>
<evidence type="ECO:0000256" key="8">
    <source>
        <dbReference type="ARBA" id="ARBA00023136"/>
    </source>
</evidence>
<evidence type="ECO:0000256" key="5">
    <source>
        <dbReference type="ARBA" id="ARBA00022692"/>
    </source>
</evidence>
<feature type="transmembrane region" description="Helical" evidence="12">
    <location>
        <begin position="132"/>
        <end position="152"/>
    </location>
</feature>
<comment type="similarity">
    <text evidence="2 11">Belongs to the CDP-alcohol phosphatidyltransferase class-I family.</text>
</comment>
<evidence type="ECO:0000256" key="12">
    <source>
        <dbReference type="SAM" id="Phobius"/>
    </source>
</evidence>
<evidence type="ECO:0000256" key="3">
    <source>
        <dbReference type="ARBA" id="ARBA00022516"/>
    </source>
</evidence>
<dbReference type="InterPro" id="IPR048254">
    <property type="entry name" value="CDP_ALCOHOL_P_TRANSF_CS"/>
</dbReference>
<dbReference type="PANTHER" id="PTHR14269">
    <property type="entry name" value="CDP-DIACYLGLYCEROL--GLYCEROL-3-PHOSPHATE 3-PHOSPHATIDYLTRANSFERASE-RELATED"/>
    <property type="match status" value="1"/>
</dbReference>
<accession>A0ABW4SLA7</accession>
<keyword evidence="14" id="KW-1185">Reference proteome</keyword>
<dbReference type="EMBL" id="JBHUFV010000003">
    <property type="protein sequence ID" value="MFD1930241.1"/>
    <property type="molecule type" value="Genomic_DNA"/>
</dbReference>
<evidence type="ECO:0000256" key="9">
    <source>
        <dbReference type="ARBA" id="ARBA00023209"/>
    </source>
</evidence>
<evidence type="ECO:0000256" key="11">
    <source>
        <dbReference type="RuleBase" id="RU003750"/>
    </source>
</evidence>
<evidence type="ECO:0000256" key="4">
    <source>
        <dbReference type="ARBA" id="ARBA00022679"/>
    </source>
</evidence>
<dbReference type="InterPro" id="IPR000462">
    <property type="entry name" value="CDP-OH_P_trans"/>
</dbReference>
<keyword evidence="6 12" id="KW-1133">Transmembrane helix</keyword>
<dbReference type="InterPro" id="IPR043130">
    <property type="entry name" value="CDP-OH_PTrfase_TM_dom"/>
</dbReference>
<evidence type="ECO:0000313" key="14">
    <source>
        <dbReference type="Proteomes" id="UP001597368"/>
    </source>
</evidence>
<dbReference type="Proteomes" id="UP001597368">
    <property type="component" value="Unassembled WGS sequence"/>
</dbReference>
<dbReference type="RefSeq" id="WP_379568457.1">
    <property type="nucleotide sequence ID" value="NZ_JBHUFV010000003.1"/>
</dbReference>
<name>A0ABW4SLA7_9ACTN</name>
<feature type="transmembrane region" description="Helical" evidence="12">
    <location>
        <begin position="164"/>
        <end position="186"/>
    </location>
</feature>
<proteinExistence type="inferred from homology"/>
<protein>
    <submittedName>
        <fullName evidence="13">CDP-alcohol phosphatidyltransferase family protein</fullName>
    </submittedName>
</protein>
<evidence type="ECO:0000256" key="10">
    <source>
        <dbReference type="ARBA" id="ARBA00023264"/>
    </source>
</evidence>